<keyword evidence="1" id="KW-0812">Transmembrane</keyword>
<dbReference type="AlphaFoldDB" id="A0A329CKT6"/>
<gene>
    <name evidence="2" type="ORF">BX591_10612</name>
</gene>
<proteinExistence type="predicted"/>
<evidence type="ECO:0000313" key="3">
    <source>
        <dbReference type="Proteomes" id="UP000248918"/>
    </source>
</evidence>
<feature type="transmembrane region" description="Helical" evidence="1">
    <location>
        <begin position="90"/>
        <end position="107"/>
    </location>
</feature>
<dbReference type="RefSeq" id="WP_146749756.1">
    <property type="nucleotide sequence ID" value="NZ_CADFFP010000025.1"/>
</dbReference>
<dbReference type="Proteomes" id="UP000248918">
    <property type="component" value="Unassembled WGS sequence"/>
</dbReference>
<dbReference type="EMBL" id="QLTK01000006">
    <property type="protein sequence ID" value="RAS34331.1"/>
    <property type="molecule type" value="Genomic_DNA"/>
</dbReference>
<accession>A0A329CKT6</accession>
<comment type="caution">
    <text evidence="2">The sequence shown here is derived from an EMBL/GenBank/DDBJ whole genome shotgun (WGS) entry which is preliminary data.</text>
</comment>
<name>A0A329CKT6_9BURK</name>
<protein>
    <submittedName>
        <fullName evidence="2">Uncharacterized protein</fullName>
    </submittedName>
</protein>
<reference evidence="2 3" key="1">
    <citation type="submission" date="2018-06" db="EMBL/GenBank/DDBJ databases">
        <title>Genomic Encyclopedia of Type Strains, Phase III (KMG-III): the genomes of soil and plant-associated and newly described type strains.</title>
        <authorList>
            <person name="Whitman W."/>
        </authorList>
    </citation>
    <scope>NUCLEOTIDE SEQUENCE [LARGE SCALE GENOMIC DNA]</scope>
    <source>
        <strain evidence="2 3">LMG 23644</strain>
    </source>
</reference>
<evidence type="ECO:0000256" key="1">
    <source>
        <dbReference type="SAM" id="Phobius"/>
    </source>
</evidence>
<sequence length="199" mass="22503">MGKIIFLLMLPVLLVIVPYGMVKIGKDAEKWRIEINKILEKKDIPQCMHFFYSKGAVAFEAISQLVLTGTFLFMNAAWLWAPSKQPNDRLAAIVLGIIFLPATIFFGRKACDTVRIWWSINTPAVTLSKTGYKHGNFQFPWAFVANVAATGGYRRVPSIVVTFKNVNGKSERDVINLSLLRDRHLEAYINAYMSTSQEN</sequence>
<evidence type="ECO:0000313" key="2">
    <source>
        <dbReference type="EMBL" id="RAS34331.1"/>
    </source>
</evidence>
<keyword evidence="1" id="KW-1133">Transmembrane helix</keyword>
<dbReference type="OrthoDB" id="9823407at2"/>
<keyword evidence="1" id="KW-0472">Membrane</keyword>
<feature type="transmembrane region" description="Helical" evidence="1">
    <location>
        <begin position="6"/>
        <end position="22"/>
    </location>
</feature>
<organism evidence="2 3">
    <name type="scientific">Paraburkholderia bryophila</name>
    <dbReference type="NCBI Taxonomy" id="420952"/>
    <lineage>
        <taxon>Bacteria</taxon>
        <taxon>Pseudomonadati</taxon>
        <taxon>Pseudomonadota</taxon>
        <taxon>Betaproteobacteria</taxon>
        <taxon>Burkholderiales</taxon>
        <taxon>Burkholderiaceae</taxon>
        <taxon>Paraburkholderia</taxon>
    </lineage>
</organism>
<feature type="transmembrane region" description="Helical" evidence="1">
    <location>
        <begin position="57"/>
        <end position="78"/>
    </location>
</feature>